<dbReference type="EMBL" id="JBHMEY010000094">
    <property type="protein sequence ID" value="MFB9098734.1"/>
    <property type="molecule type" value="Genomic_DNA"/>
</dbReference>
<sequence length="371" mass="42277">MKTLEKRITAIDVARGISVLFMIIIHTMLIYGDLETQNHTILGEIVLWLGRGTAMFLITMGISFVLSRRQSFTAVSKRALYILGIGYGMNLLKFIVPEFVFGGLPTAFVEAYGLTSQTLEATLFFLLLGDILQLAGITLFLMAIINHFSSSKYVPLLIATIILFVSKEVSGFRIDVLGINYICDLFFSDQFNVYFPVFPWSAFILIGMFLGRWYKETNENKAQFFKNTLKVGLFSVVVGGLLNFTNPSYHFADYYHLGPGGTILLLGINLLLLWSINKLVVFFGERKTIFKRISFYSKNVTSLYVIQWVIINWGMYVFGFWKHQQGMVLLLIPLMIVLTTLVQIAYSYVRKQIQLSIKEIKIAPKRIFKST</sequence>
<evidence type="ECO:0000313" key="4">
    <source>
        <dbReference type="Proteomes" id="UP001589607"/>
    </source>
</evidence>
<organism evidence="3 4">
    <name type="scientific">Flavobacterium jumunjinense</name>
    <dbReference type="NCBI Taxonomy" id="998845"/>
    <lineage>
        <taxon>Bacteria</taxon>
        <taxon>Pseudomonadati</taxon>
        <taxon>Bacteroidota</taxon>
        <taxon>Flavobacteriia</taxon>
        <taxon>Flavobacteriales</taxon>
        <taxon>Flavobacteriaceae</taxon>
        <taxon>Flavobacterium</taxon>
    </lineage>
</organism>
<comment type="caution">
    <text evidence="3">The sequence shown here is derived from an EMBL/GenBank/DDBJ whole genome shotgun (WGS) entry which is preliminary data.</text>
</comment>
<feature type="transmembrane region" description="Helical" evidence="1">
    <location>
        <begin position="45"/>
        <end position="67"/>
    </location>
</feature>
<reference evidence="3 4" key="1">
    <citation type="submission" date="2024-09" db="EMBL/GenBank/DDBJ databases">
        <authorList>
            <person name="Sun Q."/>
            <person name="Mori K."/>
        </authorList>
    </citation>
    <scope>NUCLEOTIDE SEQUENCE [LARGE SCALE GENOMIC DNA]</scope>
    <source>
        <strain evidence="3 4">CECT 7955</strain>
    </source>
</reference>
<dbReference type="InterPro" id="IPR012429">
    <property type="entry name" value="HGSNAT_cat"/>
</dbReference>
<evidence type="ECO:0000259" key="2">
    <source>
        <dbReference type="Pfam" id="PF07786"/>
    </source>
</evidence>
<dbReference type="Proteomes" id="UP001589607">
    <property type="component" value="Unassembled WGS sequence"/>
</dbReference>
<feature type="transmembrane region" description="Helical" evidence="1">
    <location>
        <begin position="153"/>
        <end position="173"/>
    </location>
</feature>
<keyword evidence="1" id="KW-0812">Transmembrane</keyword>
<gene>
    <name evidence="3" type="ORF">ACFFVF_19685</name>
</gene>
<keyword evidence="1" id="KW-1133">Transmembrane helix</keyword>
<feature type="domain" description="Heparan-alpha-glucosaminide N-acetyltransferase catalytic" evidence="2">
    <location>
        <begin position="7"/>
        <end position="226"/>
    </location>
</feature>
<evidence type="ECO:0000256" key="1">
    <source>
        <dbReference type="SAM" id="Phobius"/>
    </source>
</evidence>
<dbReference type="Pfam" id="PF07786">
    <property type="entry name" value="HGSNAT_cat"/>
    <property type="match status" value="1"/>
</dbReference>
<name>A0ABV5GTL5_9FLAO</name>
<feature type="transmembrane region" description="Helical" evidence="1">
    <location>
        <begin position="231"/>
        <end position="251"/>
    </location>
</feature>
<evidence type="ECO:0000313" key="3">
    <source>
        <dbReference type="EMBL" id="MFB9098734.1"/>
    </source>
</evidence>
<feature type="transmembrane region" description="Helical" evidence="1">
    <location>
        <begin position="12"/>
        <end position="33"/>
    </location>
</feature>
<protein>
    <submittedName>
        <fullName evidence="3">Heparan-alpha-glucosaminide N-acetyltransferase domain-containing protein</fullName>
    </submittedName>
</protein>
<dbReference type="RefSeq" id="WP_236458550.1">
    <property type="nucleotide sequence ID" value="NZ_CBCSGE010000001.1"/>
</dbReference>
<proteinExistence type="predicted"/>
<accession>A0ABV5GTL5</accession>
<feature type="transmembrane region" description="Helical" evidence="1">
    <location>
        <begin position="121"/>
        <end position="141"/>
    </location>
</feature>
<feature type="transmembrane region" description="Helical" evidence="1">
    <location>
        <begin position="79"/>
        <end position="101"/>
    </location>
</feature>
<feature type="transmembrane region" description="Helical" evidence="1">
    <location>
        <begin position="193"/>
        <end position="210"/>
    </location>
</feature>
<keyword evidence="4" id="KW-1185">Reference proteome</keyword>
<feature type="transmembrane region" description="Helical" evidence="1">
    <location>
        <begin position="327"/>
        <end position="349"/>
    </location>
</feature>
<feature type="transmembrane region" description="Helical" evidence="1">
    <location>
        <begin position="303"/>
        <end position="321"/>
    </location>
</feature>
<keyword evidence="1" id="KW-0472">Membrane</keyword>
<feature type="transmembrane region" description="Helical" evidence="1">
    <location>
        <begin position="263"/>
        <end position="283"/>
    </location>
</feature>